<comment type="caution">
    <text evidence="1">The sequence shown here is derived from an EMBL/GenBank/DDBJ whole genome shotgun (WGS) entry which is preliminary data.</text>
</comment>
<dbReference type="EMBL" id="JANBUN010000601">
    <property type="protein sequence ID" value="KAJ2802556.1"/>
    <property type="molecule type" value="Genomic_DNA"/>
</dbReference>
<proteinExistence type="predicted"/>
<organism evidence="1 2">
    <name type="scientific">Coemansia helicoidea</name>
    <dbReference type="NCBI Taxonomy" id="1286919"/>
    <lineage>
        <taxon>Eukaryota</taxon>
        <taxon>Fungi</taxon>
        <taxon>Fungi incertae sedis</taxon>
        <taxon>Zoopagomycota</taxon>
        <taxon>Kickxellomycotina</taxon>
        <taxon>Kickxellomycetes</taxon>
        <taxon>Kickxellales</taxon>
        <taxon>Kickxellaceae</taxon>
        <taxon>Coemansia</taxon>
    </lineage>
</organism>
<name>A0ACC1L8N4_9FUNG</name>
<evidence type="ECO:0000313" key="1">
    <source>
        <dbReference type="EMBL" id="KAJ2802556.1"/>
    </source>
</evidence>
<sequence length="539" mass="56330">MSSGAVTQGTILLVNGKQTSCESVLLDSKAGLVAASCLQAPGNGTIDASTVYEIITRQSGDAPSARYKIEKISVHPKYDPLTFVNNLAVVQFNSGSGSNWINFIGIDPREWSTVFTRRTLASVPEMRWNTVATVAGAETPQYCDEASRAYSANKGDFLCNDADAASIIHEGCRVPYGTVLAAIQPSDMAAVALHSHSAVYGDNMCSSARKLHYYTVLRNYIGWAAGVLGRPVGGFAKDPAFQFTPVKSYAMKSASAEPVAGVQMLSGDRYSQDPAGPAPSKPDTPPVAPSPPLPPTPAPAPVMPPQPPPPPPTVPSSPTDVPADPTDVPASPTDVPVSQADLFSIDPPATDSSSSSSTTSTSSSTTTPAASNSSTDAAPSSSPTESTAASTDSTQTTSSTSSTGTRTDPVVPSNSDSLESSESSEFSNGAGGTSGSSSSSSKTGVIVAVVIVLLLLVGGGIAWFVFRRKRLAKRKANGWGRDSVASLPRGMRATQDYLPGPPSHYPEEKVESMDVTTDIINHYSQWSDSHYDRSTMMRH</sequence>
<reference evidence="1" key="1">
    <citation type="submission" date="2022-07" db="EMBL/GenBank/DDBJ databases">
        <title>Phylogenomic reconstructions and comparative analyses of Kickxellomycotina fungi.</title>
        <authorList>
            <person name="Reynolds N.K."/>
            <person name="Stajich J.E."/>
            <person name="Barry K."/>
            <person name="Grigoriev I.V."/>
            <person name="Crous P."/>
            <person name="Smith M.E."/>
        </authorList>
    </citation>
    <scope>NUCLEOTIDE SEQUENCE</scope>
    <source>
        <strain evidence="1">BCRC 34780</strain>
    </source>
</reference>
<protein>
    <submittedName>
        <fullName evidence="1">Uncharacterized protein</fullName>
    </submittedName>
</protein>
<evidence type="ECO:0000313" key="2">
    <source>
        <dbReference type="Proteomes" id="UP001140087"/>
    </source>
</evidence>
<dbReference type="Proteomes" id="UP001140087">
    <property type="component" value="Unassembled WGS sequence"/>
</dbReference>
<gene>
    <name evidence="1" type="ORF">H4R21_002372</name>
</gene>
<accession>A0ACC1L8N4</accession>
<keyword evidence="2" id="KW-1185">Reference proteome</keyword>